<dbReference type="EMBL" id="CP009518">
    <property type="protein sequence ID" value="AKB85436.1"/>
    <property type="molecule type" value="Genomic_DNA"/>
</dbReference>
<gene>
    <name evidence="3" type="ORF">MCMEM_1383</name>
</gene>
<dbReference type="KEGG" id="mmet:MCMEM_1383"/>
<dbReference type="STRING" id="1434104.MCMEM_1383"/>
<dbReference type="Pfam" id="PF00149">
    <property type="entry name" value="Metallophos"/>
    <property type="match status" value="1"/>
</dbReference>
<protein>
    <submittedName>
        <fullName evidence="3">Phosphoesterase</fullName>
    </submittedName>
</protein>
<dbReference type="PATRIC" id="fig|1434104.5.peg.1512"/>
<dbReference type="HOGENOM" id="CLU_075478_0_0_2"/>
<dbReference type="Gene3D" id="3.60.21.10">
    <property type="match status" value="1"/>
</dbReference>
<dbReference type="RefSeq" id="WP_048205531.1">
    <property type="nucleotide sequence ID" value="NZ_CP009518.1"/>
</dbReference>
<sequence>MTITVEPVVNEPALVVNSNTKALVLADIHLGIEWDLYRSGFSIPSQIEQRLERIMALVEQEGPDRIVLLGDVKHNVPQVSWQERDEIPYFLETLAENATVDIFPGNHDGGIEFLLPPDSDVNVYPARGDVIDGVGYFHGHTWPSVELLSAEHVIVAHNHPTVRFTDSMGYSVVEQVWIRARFEREVLAGHFKSADLSEESDAWSDPNVVVVPAFNELCGGVAFNESMLDDLLGPIFSSGALDIDHSDVYMLDGTYLGMLKNIRKLEETQSDRSRSKVGRSKRDNKKSRASRSKQKTSTEARK</sequence>
<evidence type="ECO:0000256" key="1">
    <source>
        <dbReference type="SAM" id="MobiDB-lite"/>
    </source>
</evidence>
<evidence type="ECO:0000313" key="3">
    <source>
        <dbReference type="EMBL" id="AKB85436.1"/>
    </source>
</evidence>
<dbReference type="OrthoDB" id="10013at2157"/>
<dbReference type="GeneID" id="24893933"/>
<feature type="compositionally biased region" description="Basic residues" evidence="1">
    <location>
        <begin position="275"/>
        <end position="294"/>
    </location>
</feature>
<dbReference type="PANTHER" id="PTHR39323">
    <property type="entry name" value="BLR1149 PROTEIN"/>
    <property type="match status" value="1"/>
</dbReference>
<dbReference type="SUPFAM" id="SSF56300">
    <property type="entry name" value="Metallo-dependent phosphatases"/>
    <property type="match status" value="1"/>
</dbReference>
<evidence type="ECO:0000313" key="4">
    <source>
        <dbReference type="Proteomes" id="UP000033048"/>
    </source>
</evidence>
<dbReference type="Proteomes" id="UP000033048">
    <property type="component" value="Chromosome"/>
</dbReference>
<feature type="domain" description="Calcineurin-like phosphoesterase" evidence="2">
    <location>
        <begin position="21"/>
        <end position="201"/>
    </location>
</feature>
<dbReference type="PANTHER" id="PTHR39323:SF1">
    <property type="entry name" value="BLR1149 PROTEIN"/>
    <property type="match status" value="1"/>
</dbReference>
<dbReference type="InterPro" id="IPR004843">
    <property type="entry name" value="Calcineurin-like_PHP"/>
</dbReference>
<dbReference type="GO" id="GO:0016787">
    <property type="term" value="F:hydrolase activity"/>
    <property type="evidence" value="ECO:0007669"/>
    <property type="project" value="InterPro"/>
</dbReference>
<keyword evidence="4" id="KW-1185">Reference proteome</keyword>
<name>A0A0E3SRC6_METMT</name>
<dbReference type="CDD" id="cd07391">
    <property type="entry name" value="MPP_PF1019"/>
    <property type="match status" value="1"/>
</dbReference>
<dbReference type="InterPro" id="IPR029052">
    <property type="entry name" value="Metallo-depent_PP-like"/>
</dbReference>
<organism evidence="3 4">
    <name type="scientific">Methanococcoides methylutens MM1</name>
    <dbReference type="NCBI Taxonomy" id="1434104"/>
    <lineage>
        <taxon>Archaea</taxon>
        <taxon>Methanobacteriati</taxon>
        <taxon>Methanobacteriota</taxon>
        <taxon>Stenosarchaea group</taxon>
        <taxon>Methanomicrobia</taxon>
        <taxon>Methanosarcinales</taxon>
        <taxon>Methanosarcinaceae</taxon>
        <taxon>Methanococcoides</taxon>
    </lineage>
</organism>
<dbReference type="AlphaFoldDB" id="A0A0E3SRC6"/>
<feature type="region of interest" description="Disordered" evidence="1">
    <location>
        <begin position="267"/>
        <end position="302"/>
    </location>
</feature>
<evidence type="ECO:0000259" key="2">
    <source>
        <dbReference type="Pfam" id="PF00149"/>
    </source>
</evidence>
<reference evidence="3 4" key="1">
    <citation type="submission" date="2014-07" db="EMBL/GenBank/DDBJ databases">
        <title>Methanogenic archaea and the global carbon cycle.</title>
        <authorList>
            <person name="Henriksen J.R."/>
            <person name="Luke J."/>
            <person name="Reinhart S."/>
            <person name="Benedict M.N."/>
            <person name="Youngblut N.D."/>
            <person name="Metcalf M.E."/>
            <person name="Whitaker R.J."/>
            <person name="Metcalf W.W."/>
        </authorList>
    </citation>
    <scope>NUCLEOTIDE SEQUENCE [LARGE SCALE GENOMIC DNA]</scope>
    <source>
        <strain evidence="3 4">MM1</strain>
    </source>
</reference>
<proteinExistence type="predicted"/>
<accession>A0A0E3SRC6</accession>